<evidence type="ECO:0000256" key="1">
    <source>
        <dbReference type="SAM" id="MobiDB-lite"/>
    </source>
</evidence>
<feature type="region of interest" description="Disordered" evidence="1">
    <location>
        <begin position="179"/>
        <end position="207"/>
    </location>
</feature>
<dbReference type="Proteomes" id="UP001597264">
    <property type="component" value="Unassembled WGS sequence"/>
</dbReference>
<evidence type="ECO:0000256" key="2">
    <source>
        <dbReference type="SAM" id="Phobius"/>
    </source>
</evidence>
<keyword evidence="2" id="KW-0812">Transmembrane</keyword>
<dbReference type="EMBL" id="JBHTLR010000008">
    <property type="protein sequence ID" value="MFD1217026.1"/>
    <property type="molecule type" value="Genomic_DNA"/>
</dbReference>
<evidence type="ECO:0000313" key="3">
    <source>
        <dbReference type="EMBL" id="MFD1217026.1"/>
    </source>
</evidence>
<reference evidence="4" key="1">
    <citation type="journal article" date="2019" name="Int. J. Syst. Evol. Microbiol.">
        <title>The Global Catalogue of Microorganisms (GCM) 10K type strain sequencing project: providing services to taxonomists for standard genome sequencing and annotation.</title>
        <authorList>
            <consortium name="The Broad Institute Genomics Platform"/>
            <consortium name="The Broad Institute Genome Sequencing Center for Infectious Disease"/>
            <person name="Wu L."/>
            <person name="Ma J."/>
        </authorList>
    </citation>
    <scope>NUCLEOTIDE SEQUENCE [LARGE SCALE GENOMIC DNA]</scope>
    <source>
        <strain evidence="4">CCUG 54356</strain>
    </source>
</reference>
<gene>
    <name evidence="3" type="ORF">ACFQ2X_10465</name>
</gene>
<name>A0ABW3U9D9_9GAMM</name>
<proteinExistence type="predicted"/>
<keyword evidence="4" id="KW-1185">Reference proteome</keyword>
<feature type="compositionally biased region" description="Polar residues" evidence="1">
    <location>
        <begin position="179"/>
        <end position="188"/>
    </location>
</feature>
<evidence type="ECO:0000313" key="4">
    <source>
        <dbReference type="Proteomes" id="UP001597264"/>
    </source>
</evidence>
<protein>
    <recommendedName>
        <fullName evidence="5">DUF2939 domain-containing protein</fullName>
    </recommendedName>
</protein>
<evidence type="ECO:0008006" key="5">
    <source>
        <dbReference type="Google" id="ProtNLM"/>
    </source>
</evidence>
<dbReference type="RefSeq" id="WP_230437200.1">
    <property type="nucleotide sequence ID" value="NZ_CP087715.1"/>
</dbReference>
<keyword evidence="2" id="KW-1133">Transmembrane helix</keyword>
<sequence length="369" mass="39384">MKDFLAHLNDVYRTLPERFANLPTRRKRQLLAAGIWLTLALFTLATLGHAYGQQKAAATARDRASATAAAKLLAGQSLDQIVAGDRISLQLLAKQALALPAVRGVTVQDVDSNPLAQAGERGRGEMITEPVVLHDSLAGSVALNIQPGAAVSYPWASLLLCLVFALPFSAACGLAASQLTSRSPGTSNPHKRRSLTAPRAQPKPPPEVTAGLYLRPLNWAQLGNQLSRSALNNLQAELEQRLQLLTRIYDAKPLPSTGPSVGLGFAGDDAAFRAVCAGLLLRGLQQSSRATGLQLAVSVMPTKPDRFDFGGEQLLSQARGVTLHPQLLDDTSLENRVQCHTASWGAEVTGLSPKLQQLLDNQLQQLVNA</sequence>
<organism evidence="3 4">
    <name type="scientific">Microbulbifer celer</name>
    <dbReference type="NCBI Taxonomy" id="435905"/>
    <lineage>
        <taxon>Bacteria</taxon>
        <taxon>Pseudomonadati</taxon>
        <taxon>Pseudomonadota</taxon>
        <taxon>Gammaproteobacteria</taxon>
        <taxon>Cellvibrionales</taxon>
        <taxon>Microbulbiferaceae</taxon>
        <taxon>Microbulbifer</taxon>
    </lineage>
</organism>
<feature type="transmembrane region" description="Helical" evidence="2">
    <location>
        <begin position="30"/>
        <end position="51"/>
    </location>
</feature>
<keyword evidence="2" id="KW-0472">Membrane</keyword>
<accession>A0ABW3U9D9</accession>
<comment type="caution">
    <text evidence="3">The sequence shown here is derived from an EMBL/GenBank/DDBJ whole genome shotgun (WGS) entry which is preliminary data.</text>
</comment>